<reference evidence="3 4" key="1">
    <citation type="submission" date="2021-01" db="EMBL/GenBank/DDBJ databases">
        <title>Whole genome shotgun sequence of Actinoplanes deccanensis NBRC 13994.</title>
        <authorList>
            <person name="Komaki H."/>
            <person name="Tamura T."/>
        </authorList>
    </citation>
    <scope>NUCLEOTIDE SEQUENCE [LARGE SCALE GENOMIC DNA]</scope>
    <source>
        <strain evidence="3 4">NBRC 13994</strain>
    </source>
</reference>
<name>A0ABQ3XX22_9ACTN</name>
<evidence type="ECO:0000256" key="2">
    <source>
        <dbReference type="SAM" id="Phobius"/>
    </source>
</evidence>
<gene>
    <name evidence="3" type="ORF">Ade02nite_09010</name>
</gene>
<feature type="transmembrane region" description="Helical" evidence="2">
    <location>
        <begin position="113"/>
        <end position="134"/>
    </location>
</feature>
<feature type="transmembrane region" description="Helical" evidence="2">
    <location>
        <begin position="61"/>
        <end position="82"/>
    </location>
</feature>
<feature type="transmembrane region" description="Helical" evidence="2">
    <location>
        <begin position="183"/>
        <end position="200"/>
    </location>
</feature>
<accession>A0ABQ3XX22</accession>
<comment type="caution">
    <text evidence="3">The sequence shown here is derived from an EMBL/GenBank/DDBJ whole genome shotgun (WGS) entry which is preliminary data.</text>
</comment>
<feature type="transmembrane region" description="Helical" evidence="2">
    <location>
        <begin position="526"/>
        <end position="545"/>
    </location>
</feature>
<evidence type="ECO:0000313" key="4">
    <source>
        <dbReference type="Proteomes" id="UP000609879"/>
    </source>
</evidence>
<keyword evidence="2" id="KW-1133">Transmembrane helix</keyword>
<dbReference type="RefSeq" id="WP_203760212.1">
    <property type="nucleotide sequence ID" value="NZ_BAAABO010000025.1"/>
</dbReference>
<feature type="region of interest" description="Disordered" evidence="1">
    <location>
        <begin position="313"/>
        <end position="334"/>
    </location>
</feature>
<feature type="transmembrane region" description="Helical" evidence="2">
    <location>
        <begin position="21"/>
        <end position="41"/>
    </location>
</feature>
<proteinExistence type="predicted"/>
<keyword evidence="4" id="KW-1185">Reference proteome</keyword>
<evidence type="ECO:0000313" key="3">
    <source>
        <dbReference type="EMBL" id="GID72260.1"/>
    </source>
</evidence>
<organism evidence="3 4">
    <name type="scientific">Paractinoplanes deccanensis</name>
    <dbReference type="NCBI Taxonomy" id="113561"/>
    <lineage>
        <taxon>Bacteria</taxon>
        <taxon>Bacillati</taxon>
        <taxon>Actinomycetota</taxon>
        <taxon>Actinomycetes</taxon>
        <taxon>Micromonosporales</taxon>
        <taxon>Micromonosporaceae</taxon>
        <taxon>Paractinoplanes</taxon>
    </lineage>
</organism>
<feature type="transmembrane region" description="Helical" evidence="2">
    <location>
        <begin position="260"/>
        <end position="277"/>
    </location>
</feature>
<keyword evidence="2" id="KW-0812">Transmembrane</keyword>
<evidence type="ECO:0000256" key="1">
    <source>
        <dbReference type="SAM" id="MobiDB-lite"/>
    </source>
</evidence>
<sequence>MRPVVLAAMAVADFRERVRRPAYIVVLLAAVCLGYLAVPAVGDHWTIVNAGSYRGVYDSAYVGTVTALAGALWLSAGGFYVIRSAVARDRQSGVGELLAATPMRTGDYLIGKFLSNLLVLSSMAATLAAAALAMQLARGESRSVDLVALLAPFVLCTLPVLAVAAAAAVVFETTPLLRGGLGNIIWLVVSLIGLIAGQSADAPFGGLGVGAFAESLRDELAARGLKGTDLALGLMYMDDPPRPVPWDGIDFTAAFAGKRMALIALAVGVALVPALWFDRFDQARRTAPAAKKQSLDRAVALRSAAPRWARPAPVATPLQPLGPPGPPANGVSSSGVGRHRSAAEVLTAGESGVHGPWRAAGALRVVAGEVRILAGGVSRWWWLGTLALVVAGVAVPSAAPVALMAAWIWPVLIWSRLGCQAREQHAEALLDSCPAPLLRTLAQWLSGVVLTAVVSFGPALAMAADGHFADWLAGAAFIPALALAAGVISRTQRLFQAAYPLLWYMVVNDVAGLDYMGVLAGGPQPLIIATAAALLLLAALAVVALRHRLR</sequence>
<feature type="transmembrane region" description="Helical" evidence="2">
    <location>
        <begin position="471"/>
        <end position="489"/>
    </location>
</feature>
<protein>
    <submittedName>
        <fullName evidence="3">ABC transporter permease</fullName>
    </submittedName>
</protein>
<dbReference type="EMBL" id="BOMI01000013">
    <property type="protein sequence ID" value="GID72260.1"/>
    <property type="molecule type" value="Genomic_DNA"/>
</dbReference>
<feature type="transmembrane region" description="Helical" evidence="2">
    <location>
        <begin position="146"/>
        <end position="171"/>
    </location>
</feature>
<feature type="transmembrane region" description="Helical" evidence="2">
    <location>
        <begin position="380"/>
        <end position="408"/>
    </location>
</feature>
<keyword evidence="2" id="KW-0472">Membrane</keyword>
<dbReference type="Proteomes" id="UP000609879">
    <property type="component" value="Unassembled WGS sequence"/>
</dbReference>